<accession>A0A7Y4JRK7</accession>
<reference evidence="1 2" key="1">
    <citation type="submission" date="2020-05" db="EMBL/GenBank/DDBJ databases">
        <authorList>
            <person name="Whitworth D."/>
        </authorList>
    </citation>
    <scope>NUCLEOTIDE SEQUENCE [LARGE SCALE GENOMIC DNA]</scope>
    <source>
        <strain evidence="1 2">CA046A</strain>
    </source>
</reference>
<name>A0A7Y4JRK7_9BACT</name>
<dbReference type="RefSeq" id="WP_171413174.1">
    <property type="nucleotide sequence ID" value="NZ_JABFJW010000041.1"/>
</dbReference>
<comment type="caution">
    <text evidence="1">The sequence shown here is derived from an EMBL/GenBank/DDBJ whole genome shotgun (WGS) entry which is preliminary data.</text>
</comment>
<dbReference type="Proteomes" id="UP000528460">
    <property type="component" value="Unassembled WGS sequence"/>
</dbReference>
<dbReference type="AlphaFoldDB" id="A0A7Y4JRK7"/>
<sequence>MHIESPRSARSLKAVTFLRVPVLLAVGMMTMGSGMGNPGCGSGSSIPDCKEGCAIEGTYTLQFADTSPPGGGCERLGVGLPQGPLVLEAAAGYVTGRLDGVTLTTYYSGEPSRKLDFAVGQFLTDQKLDRNIRITSTVAAPSPRSPTDRSVIEGKYVLELASSENIDLKCFIERDFTATR</sequence>
<evidence type="ECO:0000313" key="2">
    <source>
        <dbReference type="Proteomes" id="UP000528460"/>
    </source>
</evidence>
<protein>
    <submittedName>
        <fullName evidence="1">Uncharacterized protein</fullName>
    </submittedName>
</protein>
<evidence type="ECO:0000313" key="1">
    <source>
        <dbReference type="EMBL" id="NOK08957.1"/>
    </source>
</evidence>
<proteinExistence type="predicted"/>
<organism evidence="1 2">
    <name type="scientific">Corallococcus exercitus</name>
    <dbReference type="NCBI Taxonomy" id="2316736"/>
    <lineage>
        <taxon>Bacteria</taxon>
        <taxon>Pseudomonadati</taxon>
        <taxon>Myxococcota</taxon>
        <taxon>Myxococcia</taxon>
        <taxon>Myxococcales</taxon>
        <taxon>Cystobacterineae</taxon>
        <taxon>Myxococcaceae</taxon>
        <taxon>Corallococcus</taxon>
    </lineage>
</organism>
<dbReference type="EMBL" id="JABFJW010000041">
    <property type="protein sequence ID" value="NOK08957.1"/>
    <property type="molecule type" value="Genomic_DNA"/>
</dbReference>
<gene>
    <name evidence="1" type="ORF">HNS30_07925</name>
</gene>